<evidence type="ECO:0000256" key="3">
    <source>
        <dbReference type="ARBA" id="ARBA00009292"/>
    </source>
</evidence>
<keyword evidence="10" id="KW-1185">Reference proteome</keyword>
<dbReference type="EMBL" id="JAKOAV010000006">
    <property type="protein sequence ID" value="MDF9407683.1"/>
    <property type="molecule type" value="Genomic_DNA"/>
</dbReference>
<comment type="cofactor">
    <cofactor evidence="8">
        <name>Fe cation</name>
        <dbReference type="ChEBI" id="CHEBI:24875"/>
    </cofactor>
</comment>
<dbReference type="AlphaFoldDB" id="A0A9X4H314"/>
<accession>A0A9X4H314</accession>
<feature type="binding site" evidence="8">
    <location>
        <position position="451"/>
    </location>
    <ligand>
        <name>Mg(2+)</name>
        <dbReference type="ChEBI" id="CHEBI:18420"/>
    </ligand>
</feature>
<dbReference type="InterPro" id="IPR050867">
    <property type="entry name" value="NiFe/NiFeSe_hydrgnase_LSU"/>
</dbReference>
<evidence type="ECO:0000256" key="8">
    <source>
        <dbReference type="PIRSR" id="PIRSR601501-1"/>
    </source>
</evidence>
<comment type="caution">
    <text evidence="9">The sequence shown here is derived from an EMBL/GenBank/DDBJ whole genome shotgun (WGS) entry which is preliminary data.</text>
</comment>
<dbReference type="Proteomes" id="UP001154312">
    <property type="component" value="Unassembled WGS sequence"/>
</dbReference>
<organism evidence="9 10">
    <name type="scientific">Pelotomaculum isophthalicicum JI</name>
    <dbReference type="NCBI Taxonomy" id="947010"/>
    <lineage>
        <taxon>Bacteria</taxon>
        <taxon>Bacillati</taxon>
        <taxon>Bacillota</taxon>
        <taxon>Clostridia</taxon>
        <taxon>Eubacteriales</taxon>
        <taxon>Desulfotomaculaceae</taxon>
        <taxon>Pelotomaculum</taxon>
    </lineage>
</organism>
<feature type="binding site" evidence="8">
    <location>
        <position position="396"/>
    </location>
    <ligand>
        <name>Mg(2+)</name>
        <dbReference type="ChEBI" id="CHEBI:18420"/>
    </ligand>
</feature>
<dbReference type="Pfam" id="PF00374">
    <property type="entry name" value="NiFeSe_Hases"/>
    <property type="match status" value="3"/>
</dbReference>
<dbReference type="GO" id="GO:0016151">
    <property type="term" value="F:nickel cation binding"/>
    <property type="evidence" value="ECO:0007669"/>
    <property type="project" value="InterPro"/>
</dbReference>
<keyword evidence="6 8" id="KW-0479">Metal-binding</keyword>
<dbReference type="PANTHER" id="PTHR42958:SF2">
    <property type="entry name" value="UPTAKE HYDROGENASE LARGE SUBUNIT"/>
    <property type="match status" value="1"/>
</dbReference>
<feature type="binding site" evidence="8">
    <location>
        <position position="65"/>
    </location>
    <ligand>
        <name>Ni(2+)</name>
        <dbReference type="ChEBI" id="CHEBI:49786"/>
    </ligand>
</feature>
<sequence length="465" mass="52262">MSKQRVMFSPVTRLSGLLSVDVMLENGRVTEANASGTMFRGYEWIMRDRHVTDAVYLTQRICGICSLSHGAVASYLLDELYDNELEDNAQYLRNIMFAADFLQNHIKHFYLFSLPDFIKMPERPPFHGQNPADTRLNPEDNQRLAGHYFEAVKAAQESHQILALFGGKAPHQHSFVHGGVTVAPTADKIEQALALIGNISEFVKSRMVPDTELITRVYSDYFRIGITPWQFLSFGLFRFGAKNEMFLWRSGVLADGQLYPPQLALISEDITSSWFDKTGAEEIKPDPFKPGAYTWVKSVRYAGRYFQVGPLARMIINGFYKGGTATMDRIYARTLETLLLTELVQEWLKDLKPSHPPVNQKSTPVKKEVTAVTDAMRGALLHTALIEDEKVVKYNIITPTVWNFSPKDGHGGRGPLENALVGTEIPGQDMLFTILGRTIRSFDPCISCATHLLDCKGSVKAKVVY</sequence>
<gene>
    <name evidence="9" type="ORF">L7E55_04805</name>
</gene>
<dbReference type="InterPro" id="IPR029014">
    <property type="entry name" value="NiFe-Hase_large"/>
</dbReference>
<dbReference type="InterPro" id="IPR001501">
    <property type="entry name" value="Ni-dep_hyd_lsu"/>
</dbReference>
<comment type="subcellular location">
    <subcellularLocation>
        <location evidence="2">Cell envelope</location>
    </subcellularLocation>
</comment>
<evidence type="ECO:0000256" key="5">
    <source>
        <dbReference type="ARBA" id="ARBA00022596"/>
    </source>
</evidence>
<dbReference type="InterPro" id="IPR018194">
    <property type="entry name" value="Ni-dep_hyd_lsu_Ni_BS"/>
</dbReference>
<comment type="cofactor">
    <cofactor evidence="1 8">
        <name>Ni(2+)</name>
        <dbReference type="ChEBI" id="CHEBI:49786"/>
    </cofactor>
</comment>
<proteinExistence type="inferred from homology"/>
<evidence type="ECO:0000256" key="6">
    <source>
        <dbReference type="ARBA" id="ARBA00022723"/>
    </source>
</evidence>
<dbReference type="PANTHER" id="PTHR42958">
    <property type="entry name" value="HYDROGENASE-2 LARGE CHAIN"/>
    <property type="match status" value="1"/>
</dbReference>
<evidence type="ECO:0000256" key="4">
    <source>
        <dbReference type="ARBA" id="ARBA00011771"/>
    </source>
</evidence>
<dbReference type="SUPFAM" id="SSF56762">
    <property type="entry name" value="HydB/Nqo4-like"/>
    <property type="match status" value="1"/>
</dbReference>
<name>A0A9X4H314_9FIRM</name>
<keyword evidence="8" id="KW-0460">Magnesium</keyword>
<dbReference type="RefSeq" id="WP_277442919.1">
    <property type="nucleotide sequence ID" value="NZ_JAKOAV010000006.1"/>
</dbReference>
<comment type="subunit">
    <text evidence="4">Heterodimer of a large and a small subunit.</text>
</comment>
<comment type="similarity">
    <text evidence="3">Belongs to the [NiFe]/[NiFeSe] hydrogenase large subunit family.</text>
</comment>
<protein>
    <submittedName>
        <fullName evidence="9">Nickel-dependent hydrogenase large subunit</fullName>
    </submittedName>
</protein>
<dbReference type="PROSITE" id="PS00508">
    <property type="entry name" value="NI_HGENASE_L_2"/>
    <property type="match status" value="1"/>
</dbReference>
<keyword evidence="5 8" id="KW-0533">Nickel</keyword>
<keyword evidence="7" id="KW-0560">Oxidoreductase</keyword>
<evidence type="ECO:0000256" key="7">
    <source>
        <dbReference type="ARBA" id="ARBA00023002"/>
    </source>
</evidence>
<evidence type="ECO:0000313" key="9">
    <source>
        <dbReference type="EMBL" id="MDF9407683.1"/>
    </source>
</evidence>
<feature type="binding site" evidence="8">
    <location>
        <position position="445"/>
    </location>
    <ligand>
        <name>Ni(2+)</name>
        <dbReference type="ChEBI" id="CHEBI:49786"/>
    </ligand>
</feature>
<evidence type="ECO:0000256" key="2">
    <source>
        <dbReference type="ARBA" id="ARBA00004196"/>
    </source>
</evidence>
<reference evidence="9" key="1">
    <citation type="submission" date="2022-02" db="EMBL/GenBank/DDBJ databases">
        <authorList>
            <person name="Leng L."/>
        </authorList>
    </citation>
    <scope>NUCLEOTIDE SEQUENCE</scope>
    <source>
        <strain evidence="9">JI</strain>
    </source>
</reference>
<feature type="binding site" evidence="8">
    <location>
        <position position="43"/>
    </location>
    <ligand>
        <name>Mg(2+)</name>
        <dbReference type="ChEBI" id="CHEBI:18420"/>
    </ligand>
</feature>
<dbReference type="Gene3D" id="1.10.645.10">
    <property type="entry name" value="Cytochrome-c3 Hydrogenase, chain B"/>
    <property type="match status" value="1"/>
</dbReference>
<keyword evidence="8" id="KW-0408">Iron</keyword>
<evidence type="ECO:0000256" key="1">
    <source>
        <dbReference type="ARBA" id="ARBA00001967"/>
    </source>
</evidence>
<evidence type="ECO:0000313" key="10">
    <source>
        <dbReference type="Proteomes" id="UP001154312"/>
    </source>
</evidence>
<dbReference type="GO" id="GO:0008901">
    <property type="term" value="F:ferredoxin hydrogenase activity"/>
    <property type="evidence" value="ECO:0007669"/>
    <property type="project" value="InterPro"/>
</dbReference>
<dbReference type="GO" id="GO:0030313">
    <property type="term" value="C:cell envelope"/>
    <property type="evidence" value="ECO:0007669"/>
    <property type="project" value="UniProtKB-SubCell"/>
</dbReference>
<feature type="binding site" evidence="8">
    <location>
        <position position="448"/>
    </location>
    <ligand>
        <name>Fe cation</name>
        <dbReference type="ChEBI" id="CHEBI:24875"/>
    </ligand>
</feature>
<feature type="binding site" evidence="8">
    <location>
        <position position="62"/>
    </location>
    <ligand>
        <name>Mg(2+)</name>
        <dbReference type="ChEBI" id="CHEBI:18420"/>
    </ligand>
</feature>
<feature type="binding site" evidence="8">
    <location>
        <position position="65"/>
    </location>
    <ligand>
        <name>Fe cation</name>
        <dbReference type="ChEBI" id="CHEBI:24875"/>
    </ligand>
</feature>